<evidence type="ECO:0000313" key="1">
    <source>
        <dbReference type="EMBL" id="VEU59441.1"/>
    </source>
</evidence>
<dbReference type="InterPro" id="IPR052077">
    <property type="entry name" value="CcrZ_PhaseVar_Mediator"/>
</dbReference>
<dbReference type="OrthoDB" id="9803871at2"/>
<dbReference type="Gene3D" id="3.90.1200.10">
    <property type="match status" value="1"/>
</dbReference>
<keyword evidence="2" id="KW-1185">Reference proteome</keyword>
<dbReference type="GO" id="GO:0016301">
    <property type="term" value="F:kinase activity"/>
    <property type="evidence" value="ECO:0007669"/>
    <property type="project" value="UniProtKB-KW"/>
</dbReference>
<reference evidence="1 2" key="1">
    <citation type="submission" date="2019-01" db="EMBL/GenBank/DDBJ databases">
        <authorList>
            <consortium name="Pathogen Informatics"/>
        </authorList>
    </citation>
    <scope>NUCLEOTIDE SEQUENCE [LARGE SCALE GENOMIC DNA]</scope>
    <source>
        <strain evidence="1 2">NCTC10166</strain>
    </source>
</reference>
<name>A0A449A598_9BACT</name>
<sequence>MKTKIEAGYTNISYKENNTFFQIKKENKFNHKIDYNLLENFDFVPKLIENTKESIRFEWIEGEKLQVNDSNIRNIAQIMKKIHNSKLPFPQSNHAARVKHYQNILRERNINIPVINEYYRKINLILKNMKKDTPLHNDLWPQNMIQDGSGKIWLVDWEYATKGDKHFELAYFIEASNLTDEQETIFLKEYDDYDYEYVLQHRILVLYLVILWCNSQDVKPFDDQPFIDRIKNVSQILKARKKEWK</sequence>
<dbReference type="RefSeq" id="WP_129719830.1">
    <property type="nucleotide sequence ID" value="NZ_LR214951.1"/>
</dbReference>
<dbReference type="PANTHER" id="PTHR40086">
    <property type="entry name" value="PHOSPHOTRANSFERASE YTMP-RELATED"/>
    <property type="match status" value="1"/>
</dbReference>
<keyword evidence="1" id="KW-0418">Kinase</keyword>
<accession>A0A449A598</accession>
<evidence type="ECO:0000313" key="2">
    <source>
        <dbReference type="Proteomes" id="UP000289440"/>
    </source>
</evidence>
<protein>
    <submittedName>
        <fullName evidence="1">Thiamine kinase</fullName>
    </submittedName>
</protein>
<gene>
    <name evidence="1" type="ORF">NCTC10166_00414</name>
</gene>
<proteinExistence type="predicted"/>
<dbReference type="PANTHER" id="PTHR40086:SF1">
    <property type="entry name" value="CELL CYCLE REGULATOR CCRZ"/>
    <property type="match status" value="1"/>
</dbReference>
<dbReference type="KEGG" id="mnu:NCTC10166_00414"/>
<dbReference type="EMBL" id="LR214951">
    <property type="protein sequence ID" value="VEU59441.1"/>
    <property type="molecule type" value="Genomic_DNA"/>
</dbReference>
<organism evidence="1 2">
    <name type="scientific">Mesomycoplasma neurolyticum</name>
    <dbReference type="NCBI Taxonomy" id="2120"/>
    <lineage>
        <taxon>Bacteria</taxon>
        <taxon>Bacillati</taxon>
        <taxon>Mycoplasmatota</taxon>
        <taxon>Mycoplasmoidales</taxon>
        <taxon>Metamycoplasmataceae</taxon>
        <taxon>Mesomycoplasma</taxon>
    </lineage>
</organism>
<dbReference type="AlphaFoldDB" id="A0A449A598"/>
<keyword evidence="1" id="KW-0808">Transferase</keyword>
<dbReference type="InterPro" id="IPR011009">
    <property type="entry name" value="Kinase-like_dom_sf"/>
</dbReference>
<dbReference type="Proteomes" id="UP000289440">
    <property type="component" value="Chromosome"/>
</dbReference>
<dbReference type="SUPFAM" id="SSF56112">
    <property type="entry name" value="Protein kinase-like (PK-like)"/>
    <property type="match status" value="1"/>
</dbReference>
<dbReference type="Pfam" id="PF01633">
    <property type="entry name" value="Choline_kinase"/>
    <property type="match status" value="1"/>
</dbReference>